<dbReference type="PANTHER" id="PTHR46017">
    <property type="entry name" value="ALPHA-MANNOSIDASE 2C1"/>
    <property type="match status" value="1"/>
</dbReference>
<dbReference type="Gene3D" id="2.70.98.30">
    <property type="entry name" value="Golgi alpha-mannosidase II, domain 4"/>
    <property type="match status" value="1"/>
</dbReference>
<dbReference type="Pfam" id="PF09261">
    <property type="entry name" value="Alpha-mann_mid"/>
    <property type="match status" value="1"/>
</dbReference>
<dbReference type="InterPro" id="IPR000602">
    <property type="entry name" value="Glyco_hydro_38_N"/>
</dbReference>
<comment type="similarity">
    <text evidence="1">Belongs to the glycosyl hydrolase 38 family.</text>
</comment>
<evidence type="ECO:0000256" key="1">
    <source>
        <dbReference type="ARBA" id="ARBA00009792"/>
    </source>
</evidence>
<dbReference type="GO" id="GO:0009313">
    <property type="term" value="P:oligosaccharide catabolic process"/>
    <property type="evidence" value="ECO:0007669"/>
    <property type="project" value="TreeGrafter"/>
</dbReference>
<dbReference type="PANTHER" id="PTHR46017:SF2">
    <property type="entry name" value="MANNOSYLGLYCERATE HYDROLASE"/>
    <property type="match status" value="1"/>
</dbReference>
<dbReference type="Pfam" id="PF07748">
    <property type="entry name" value="Glyco_hydro_38C"/>
    <property type="match status" value="1"/>
</dbReference>
<dbReference type="Gene3D" id="2.60.40.2220">
    <property type="match status" value="1"/>
</dbReference>
<dbReference type="GO" id="GO:0004559">
    <property type="term" value="F:alpha-mannosidase activity"/>
    <property type="evidence" value="ECO:0007669"/>
    <property type="project" value="InterPro"/>
</dbReference>
<dbReference type="InterPro" id="IPR015341">
    <property type="entry name" value="Glyco_hydro_38_cen"/>
</dbReference>
<evidence type="ECO:0000313" key="6">
    <source>
        <dbReference type="EMBL" id="GAJ40592.1"/>
    </source>
</evidence>
<dbReference type="Proteomes" id="UP000023561">
    <property type="component" value="Unassembled WGS sequence"/>
</dbReference>
<dbReference type="InterPro" id="IPR011013">
    <property type="entry name" value="Gal_mutarotase_sf_dom"/>
</dbReference>
<dbReference type="GO" id="GO:0046872">
    <property type="term" value="F:metal ion binding"/>
    <property type="evidence" value="ECO:0007669"/>
    <property type="project" value="UniProtKB-KW"/>
</dbReference>
<accession>A0A023DH60</accession>
<evidence type="ECO:0000256" key="4">
    <source>
        <dbReference type="ARBA" id="ARBA00023295"/>
    </source>
</evidence>
<sequence>MKQYVHIVPHMHWDREWYFSTEESRILLVNNMEEILEMLETNPDYPYYVLDGQTVVLEDYLAVKPEYKERIRSLVQQGKLIIGPWYTQTDEMVVGGESIVRNLLYGLKDCQEFGEPMKIGYLPDSFGQSAQLPQILNGFGIHRAIFWRGISERHGTDRTEFYWMSDDGSKVLVQVFPLGYAIGKYLPTDEATLKERMDKYFSVLDKRATTDHIIIPNGHDQMPIQKNIFEVIEQLCKLYPERKFFLSRYEHVFEELEKQEGLATIKGEFLDGKYMRVHRSIYSTRMDIKAANARIENKITNILEPLAAIASTLGFPYHHQLIELIWKEMMKNHAHDSIGCCCSDKVHREIMARFFIAEEKTDRLISFYMRKIADAMPSDRSIDKLVVYNLLPYERNEPIQAEITTKWKNFTLVDETGKEIYFEVVDKKIVDPGLIDRQIVHYGNYDPFVRYTIQFQDRIPAMGYKAYFVQETDHIMIEKHPESVPQIDTNFYTITVNENGTLNIYDKQLHRTFSDVLLIEDMADDGDEYDYSPLLDDFVVHSKDVKAKYSLRQNQYFAYADIEYRLPVPADIESRKAKRCDSFIDVAIHLTIPMNQPRIDIQIEVENAAKDHRVRVYVPTGIPSTHSIADNQFGTIKRPVVDPAIEVWEKEQWDERPDAIYPMLTYVGLSNEDGGVAVLTNSTREYEIVGEHYDTIAVTLFRSVGYLGKEELVRRPGRPSGIKLETPDSQMIGTNRVHIALTTHKGTTEQANVAKIAKQFLTPLYTYNKMPYDAMKLNPVDFHVPYHYSLFAQTDSDIVLSTVKRSEDNSGIIIRFYNPAQGEKMAQFQWNHALSHIHRTNLNEKPIDAIAYDSRGRFEVTVKQNQVQTVLII</sequence>
<dbReference type="NCBIfam" id="NF007331">
    <property type="entry name" value="PRK09819.1"/>
    <property type="match status" value="1"/>
</dbReference>
<keyword evidence="2" id="KW-0479">Metal-binding</keyword>
<dbReference type="OrthoDB" id="9764050at2"/>
<dbReference type="GO" id="GO:0006013">
    <property type="term" value="P:mannose metabolic process"/>
    <property type="evidence" value="ECO:0007669"/>
    <property type="project" value="InterPro"/>
</dbReference>
<proteinExistence type="inferred from homology"/>
<keyword evidence="4" id="KW-0326">Glycosidase</keyword>
<feature type="domain" description="Glycoside hydrolase family 38 central" evidence="5">
    <location>
        <begin position="276"/>
        <end position="354"/>
    </location>
</feature>
<dbReference type="SUPFAM" id="SSF88688">
    <property type="entry name" value="Families 57/38 glycoside transferase middle domain"/>
    <property type="match status" value="1"/>
</dbReference>
<dbReference type="CDD" id="cd10815">
    <property type="entry name" value="GH38N_AMII_EcMngB_like"/>
    <property type="match status" value="1"/>
</dbReference>
<dbReference type="InterPro" id="IPR011330">
    <property type="entry name" value="Glyco_hydro/deAcase_b/a-brl"/>
</dbReference>
<dbReference type="GO" id="GO:0030246">
    <property type="term" value="F:carbohydrate binding"/>
    <property type="evidence" value="ECO:0007669"/>
    <property type="project" value="InterPro"/>
</dbReference>
<dbReference type="InterPro" id="IPR028995">
    <property type="entry name" value="Glyco_hydro_57/38_cen_sf"/>
</dbReference>
<dbReference type="EMBL" id="BAWO01000047">
    <property type="protein sequence ID" value="GAJ40592.1"/>
    <property type="molecule type" value="Genomic_DNA"/>
</dbReference>
<reference evidence="6 7" key="1">
    <citation type="submission" date="2014-04" db="EMBL/GenBank/DDBJ databases">
        <title>Whole genome shotgun sequence of Geobacillus caldoxylosilyticus NBRC 107762.</title>
        <authorList>
            <person name="Hosoyama A."/>
            <person name="Hosoyama Y."/>
            <person name="Katano-Makiyama Y."/>
            <person name="Tsuchikane K."/>
            <person name="Ohji S."/>
            <person name="Ichikawa N."/>
            <person name="Yamazoe A."/>
            <person name="Fujita N."/>
        </authorList>
    </citation>
    <scope>NUCLEOTIDE SEQUENCE [LARGE SCALE GENOMIC DNA]</scope>
    <source>
        <strain evidence="6 7">NBRC 107762</strain>
    </source>
</reference>
<keyword evidence="3 6" id="KW-0378">Hydrolase</keyword>
<dbReference type="InterPro" id="IPR011682">
    <property type="entry name" value="Glyco_hydro_38_C"/>
</dbReference>
<dbReference type="Pfam" id="PF01074">
    <property type="entry name" value="Glyco_hydro_38N"/>
    <property type="match status" value="1"/>
</dbReference>
<organism evidence="6 7">
    <name type="scientific">Parageobacillus caldoxylosilyticus NBRC 107762</name>
    <dbReference type="NCBI Taxonomy" id="1220594"/>
    <lineage>
        <taxon>Bacteria</taxon>
        <taxon>Bacillati</taxon>
        <taxon>Bacillota</taxon>
        <taxon>Bacilli</taxon>
        <taxon>Bacillales</taxon>
        <taxon>Anoxybacillaceae</taxon>
        <taxon>Saccharococcus</taxon>
    </lineage>
</organism>
<dbReference type="AlphaFoldDB" id="A0A023DH60"/>
<dbReference type="Gene3D" id="3.20.110.10">
    <property type="entry name" value="Glycoside hydrolase 38, N terminal domain"/>
    <property type="match status" value="1"/>
</dbReference>
<dbReference type="InterPro" id="IPR027291">
    <property type="entry name" value="Glyco_hydro_38_N_sf"/>
</dbReference>
<dbReference type="InterPro" id="IPR013780">
    <property type="entry name" value="Glyco_hydro_b"/>
</dbReference>
<dbReference type="SUPFAM" id="SSF74650">
    <property type="entry name" value="Galactose mutarotase-like"/>
    <property type="match status" value="1"/>
</dbReference>
<evidence type="ECO:0000256" key="3">
    <source>
        <dbReference type="ARBA" id="ARBA00022801"/>
    </source>
</evidence>
<dbReference type="Gene3D" id="1.20.1270.50">
    <property type="entry name" value="Glycoside hydrolase family 38, central domain"/>
    <property type="match status" value="1"/>
</dbReference>
<gene>
    <name evidence="6" type="primary">mngB</name>
    <name evidence="6" type="ORF">GCA01S_047_00150</name>
</gene>
<dbReference type="InterPro" id="IPR041147">
    <property type="entry name" value="GH38_C"/>
</dbReference>
<evidence type="ECO:0000259" key="5">
    <source>
        <dbReference type="SMART" id="SM00872"/>
    </source>
</evidence>
<protein>
    <submittedName>
        <fullName evidence="6">Mannosylglycerate hydrolase</fullName>
    </submittedName>
</protein>
<comment type="caution">
    <text evidence="6">The sequence shown here is derived from an EMBL/GenBank/DDBJ whole genome shotgun (WGS) entry which is preliminary data.</text>
</comment>
<name>A0A023DH60_9BACL</name>
<dbReference type="SUPFAM" id="SSF88713">
    <property type="entry name" value="Glycoside hydrolase/deacetylase"/>
    <property type="match status" value="1"/>
</dbReference>
<dbReference type="InterPro" id="IPR037094">
    <property type="entry name" value="Glyco_hydro_38_cen_sf"/>
</dbReference>
<dbReference type="SMART" id="SM00872">
    <property type="entry name" value="Alpha-mann_mid"/>
    <property type="match status" value="1"/>
</dbReference>
<evidence type="ECO:0000313" key="7">
    <source>
        <dbReference type="Proteomes" id="UP000023561"/>
    </source>
</evidence>
<dbReference type="Pfam" id="PF17677">
    <property type="entry name" value="Glyco_hydro38C2"/>
    <property type="match status" value="1"/>
</dbReference>
<evidence type="ECO:0000256" key="2">
    <source>
        <dbReference type="ARBA" id="ARBA00022723"/>
    </source>
</evidence>
<keyword evidence="7" id="KW-1185">Reference proteome</keyword>
<dbReference type="Gene3D" id="2.60.40.1180">
    <property type="entry name" value="Golgi alpha-mannosidase II"/>
    <property type="match status" value="1"/>
</dbReference>